<dbReference type="EC" id="3.4.-.-" evidence="8"/>
<dbReference type="PANTHER" id="PTHR13604:SF0">
    <property type="entry name" value="ABASIC SITE PROCESSING PROTEIN HMCES"/>
    <property type="match status" value="1"/>
</dbReference>
<reference evidence="9 10" key="1">
    <citation type="submission" date="2020-08" db="EMBL/GenBank/DDBJ databases">
        <title>Genomic Encyclopedia of Type Strains, Phase IV (KMG-V): Genome sequencing to study the core and pangenomes of soil and plant-associated prokaryotes.</title>
        <authorList>
            <person name="Whitman W."/>
        </authorList>
    </citation>
    <scope>NUCLEOTIDE SEQUENCE [LARGE SCALE GENOMIC DNA]</scope>
    <source>
        <strain evidence="9 10">M8UP14</strain>
    </source>
</reference>
<dbReference type="Proteomes" id="UP000540989">
    <property type="component" value="Unassembled WGS sequence"/>
</dbReference>
<dbReference type="PANTHER" id="PTHR13604">
    <property type="entry name" value="DC12-RELATED"/>
    <property type="match status" value="1"/>
</dbReference>
<comment type="caution">
    <text evidence="9">The sequence shown here is derived from an EMBL/GenBank/DDBJ whole genome shotgun (WGS) entry which is preliminary data.</text>
</comment>
<keyword evidence="5" id="KW-0190">Covalent protein-DNA linkage</keyword>
<keyword evidence="6" id="KW-0238">DNA-binding</keyword>
<dbReference type="GO" id="GO:0006508">
    <property type="term" value="P:proteolysis"/>
    <property type="evidence" value="ECO:0007669"/>
    <property type="project" value="UniProtKB-KW"/>
</dbReference>
<comment type="similarity">
    <text evidence="1 8">Belongs to the SOS response-associated peptidase family.</text>
</comment>
<dbReference type="GO" id="GO:0003697">
    <property type="term" value="F:single-stranded DNA binding"/>
    <property type="evidence" value="ECO:0007669"/>
    <property type="project" value="InterPro"/>
</dbReference>
<gene>
    <name evidence="9" type="ORF">HDF16_002813</name>
</gene>
<keyword evidence="10" id="KW-1185">Reference proteome</keyword>
<keyword evidence="7" id="KW-0456">Lyase</keyword>
<dbReference type="AlphaFoldDB" id="A0A7W7ZE40"/>
<evidence type="ECO:0000256" key="1">
    <source>
        <dbReference type="ARBA" id="ARBA00008136"/>
    </source>
</evidence>
<keyword evidence="2 8" id="KW-0645">Protease</keyword>
<dbReference type="GO" id="GO:0008233">
    <property type="term" value="F:peptidase activity"/>
    <property type="evidence" value="ECO:0007669"/>
    <property type="project" value="UniProtKB-KW"/>
</dbReference>
<evidence type="ECO:0000256" key="4">
    <source>
        <dbReference type="ARBA" id="ARBA00022801"/>
    </source>
</evidence>
<evidence type="ECO:0000256" key="8">
    <source>
        <dbReference type="RuleBase" id="RU364100"/>
    </source>
</evidence>
<proteinExistence type="inferred from homology"/>
<dbReference type="InterPro" id="IPR036590">
    <property type="entry name" value="SRAP-like"/>
</dbReference>
<evidence type="ECO:0000256" key="5">
    <source>
        <dbReference type="ARBA" id="ARBA00023124"/>
    </source>
</evidence>
<organism evidence="9 10">
    <name type="scientific">Granulicella aggregans</name>
    <dbReference type="NCBI Taxonomy" id="474949"/>
    <lineage>
        <taxon>Bacteria</taxon>
        <taxon>Pseudomonadati</taxon>
        <taxon>Acidobacteriota</taxon>
        <taxon>Terriglobia</taxon>
        <taxon>Terriglobales</taxon>
        <taxon>Acidobacteriaceae</taxon>
        <taxon>Granulicella</taxon>
    </lineage>
</organism>
<dbReference type="Pfam" id="PF02586">
    <property type="entry name" value="SRAP"/>
    <property type="match status" value="1"/>
</dbReference>
<dbReference type="InterPro" id="IPR003738">
    <property type="entry name" value="SRAP"/>
</dbReference>
<dbReference type="Gene3D" id="3.90.1680.10">
    <property type="entry name" value="SOS response associated peptidase-like"/>
    <property type="match status" value="1"/>
</dbReference>
<evidence type="ECO:0000256" key="7">
    <source>
        <dbReference type="ARBA" id="ARBA00023239"/>
    </source>
</evidence>
<evidence type="ECO:0000313" key="10">
    <source>
        <dbReference type="Proteomes" id="UP000540989"/>
    </source>
</evidence>
<name>A0A7W7ZE40_9BACT</name>
<keyword evidence="3" id="KW-0227">DNA damage</keyword>
<evidence type="ECO:0000313" key="9">
    <source>
        <dbReference type="EMBL" id="MBB5058107.1"/>
    </source>
</evidence>
<sequence length="113" mass="13045">MSPDDYNIAPSTFQPVIRENKDEAGRELVMMRWGLIPFFTKQLSDVKGISTINARAGTILRSPMWREPFKKRRCLVPVSGFYEWHKIDAKTRKPYIFTVADSSLFAFAGLWNS</sequence>
<dbReference type="GO" id="GO:0106300">
    <property type="term" value="P:protein-DNA covalent cross-linking repair"/>
    <property type="evidence" value="ECO:0007669"/>
    <property type="project" value="InterPro"/>
</dbReference>
<protein>
    <recommendedName>
        <fullName evidence="8">Abasic site processing protein</fullName>
        <ecNumber evidence="8">3.4.-.-</ecNumber>
    </recommendedName>
</protein>
<keyword evidence="4 8" id="KW-0378">Hydrolase</keyword>
<accession>A0A7W7ZE40</accession>
<evidence type="ECO:0000256" key="2">
    <source>
        <dbReference type="ARBA" id="ARBA00022670"/>
    </source>
</evidence>
<dbReference type="GO" id="GO:0016829">
    <property type="term" value="F:lyase activity"/>
    <property type="evidence" value="ECO:0007669"/>
    <property type="project" value="UniProtKB-KW"/>
</dbReference>
<evidence type="ECO:0000256" key="3">
    <source>
        <dbReference type="ARBA" id="ARBA00022763"/>
    </source>
</evidence>
<dbReference type="SUPFAM" id="SSF143081">
    <property type="entry name" value="BB1717-like"/>
    <property type="match status" value="1"/>
</dbReference>
<dbReference type="EMBL" id="JACHIP010000003">
    <property type="protein sequence ID" value="MBB5058107.1"/>
    <property type="molecule type" value="Genomic_DNA"/>
</dbReference>
<evidence type="ECO:0000256" key="6">
    <source>
        <dbReference type="ARBA" id="ARBA00023125"/>
    </source>
</evidence>